<reference evidence="1 2" key="1">
    <citation type="submission" date="2016-10" db="EMBL/GenBank/DDBJ databases">
        <authorList>
            <person name="de Groot N.N."/>
        </authorList>
    </citation>
    <scope>NUCLEOTIDE SEQUENCE [LARGE SCALE GENOMIC DNA]</scope>
    <source>
        <strain evidence="1 2">PYCC 4715</strain>
    </source>
</reference>
<evidence type="ECO:0000313" key="1">
    <source>
        <dbReference type="EMBL" id="SGZ52776.1"/>
    </source>
</evidence>
<dbReference type="Proteomes" id="UP000182259">
    <property type="component" value="Chromosome II"/>
</dbReference>
<accession>A0A1L0D9X1</accession>
<protein>
    <submittedName>
        <fullName evidence="1">CIC11C00000004554</fullName>
    </submittedName>
</protein>
<proteinExistence type="predicted"/>
<name>A0A1L0D9X1_9ASCO</name>
<dbReference type="EMBL" id="LT635765">
    <property type="protein sequence ID" value="SGZ52776.1"/>
    <property type="molecule type" value="Genomic_DNA"/>
</dbReference>
<sequence length="233" mass="26617">MTVVSHETFHAKVAVFRIPPGENSLKKWNTSAENIVWKGHLRLCEQEVSDAGDTAASSAFEGLRLKLELYNPEVITQLLEDFVELESDVPWAEVWYNPFSESDMHYKISNDGSETIQVSPTSSRNYKIIAQLPGAGYHPLDSGEDTKGCILQIALGLRFEDEFTAILFAETLATYRRRFRNYQDKFLYDKHLLLLQNKILENLKIPVEELREPTPISDFEDDDFGNFVGSSYD</sequence>
<gene>
    <name evidence="1" type="ORF">SAMEA4029009_CIC11G00000004554</name>
</gene>
<dbReference type="AlphaFoldDB" id="A0A1L0D9X1"/>
<organism evidence="1 2">
    <name type="scientific">Sungouiella intermedia</name>
    <dbReference type="NCBI Taxonomy" id="45354"/>
    <lineage>
        <taxon>Eukaryota</taxon>
        <taxon>Fungi</taxon>
        <taxon>Dikarya</taxon>
        <taxon>Ascomycota</taxon>
        <taxon>Saccharomycotina</taxon>
        <taxon>Pichiomycetes</taxon>
        <taxon>Metschnikowiaceae</taxon>
        <taxon>Sungouiella</taxon>
    </lineage>
</organism>
<evidence type="ECO:0000313" key="2">
    <source>
        <dbReference type="Proteomes" id="UP000182259"/>
    </source>
</evidence>